<accession>A0ABT3DVA7</accession>
<dbReference type="Proteomes" id="UP001320843">
    <property type="component" value="Unassembled WGS sequence"/>
</dbReference>
<dbReference type="RefSeq" id="WP_267122684.1">
    <property type="nucleotide sequence ID" value="NZ_JANFWR010000010.1"/>
</dbReference>
<keyword evidence="1" id="KW-0472">Membrane</keyword>
<feature type="transmembrane region" description="Helical" evidence="1">
    <location>
        <begin position="12"/>
        <end position="33"/>
    </location>
</feature>
<keyword evidence="1" id="KW-1133">Transmembrane helix</keyword>
<evidence type="ECO:0000256" key="1">
    <source>
        <dbReference type="SAM" id="Phobius"/>
    </source>
</evidence>
<protein>
    <submittedName>
        <fullName evidence="2">Uncharacterized protein</fullName>
    </submittedName>
</protein>
<evidence type="ECO:0000313" key="3">
    <source>
        <dbReference type="Proteomes" id="UP001320843"/>
    </source>
</evidence>
<sequence length="125" mass="13480">MQIHLRSSRIKPLYVIGGLFAFLALAYMLGGFARQKDPGAAVKQRLTLVWPDLMQMDEADRKVLAVLAADCGLAEVVPARDQVVRCLRRAAADPLLDVPNGGGGVPGSIVLEAMLRYADRIPPGQ</sequence>
<gene>
    <name evidence="2" type="ORF">NB700_001832</name>
</gene>
<name>A0ABT3DVA7_9XANT</name>
<proteinExistence type="predicted"/>
<evidence type="ECO:0000313" key="2">
    <source>
        <dbReference type="EMBL" id="MCW0399276.1"/>
    </source>
</evidence>
<keyword evidence="3" id="KW-1185">Reference proteome</keyword>
<keyword evidence="1" id="KW-0812">Transmembrane</keyword>
<comment type="caution">
    <text evidence="2">The sequence shown here is derived from an EMBL/GenBank/DDBJ whole genome shotgun (WGS) entry which is preliminary data.</text>
</comment>
<organism evidence="2 3">
    <name type="scientific">Xanthomonas sacchari</name>
    <dbReference type="NCBI Taxonomy" id="56458"/>
    <lineage>
        <taxon>Bacteria</taxon>
        <taxon>Pseudomonadati</taxon>
        <taxon>Pseudomonadota</taxon>
        <taxon>Gammaproteobacteria</taxon>
        <taxon>Lysobacterales</taxon>
        <taxon>Lysobacteraceae</taxon>
        <taxon>Xanthomonas</taxon>
    </lineage>
</organism>
<dbReference type="EMBL" id="JANFWR010000010">
    <property type="protein sequence ID" value="MCW0399276.1"/>
    <property type="molecule type" value="Genomic_DNA"/>
</dbReference>
<reference evidence="2 3" key="1">
    <citation type="submission" date="2022-06" db="EMBL/GenBank/DDBJ databases">
        <title>Dynamics of rice microbiomes reveals core vertical transmitted seed endophytes.</title>
        <authorList>
            <person name="Liao K."/>
            <person name="Zhang X."/>
        </authorList>
    </citation>
    <scope>NUCLEOTIDE SEQUENCE [LARGE SCALE GENOMIC DNA]</scope>
    <source>
        <strain evidence="2 3">YT10-10-1</strain>
    </source>
</reference>